<dbReference type="GO" id="GO:0016853">
    <property type="term" value="F:isomerase activity"/>
    <property type="evidence" value="ECO:0007669"/>
    <property type="project" value="UniProtKB-KW"/>
</dbReference>
<dbReference type="AlphaFoldDB" id="A0A1H3CZY9"/>
<proteinExistence type="predicted"/>
<dbReference type="InterPro" id="IPR037401">
    <property type="entry name" value="SnoaL-like"/>
</dbReference>
<dbReference type="Proteomes" id="UP000198672">
    <property type="component" value="Unassembled WGS sequence"/>
</dbReference>
<evidence type="ECO:0000313" key="3">
    <source>
        <dbReference type="Proteomes" id="UP000198672"/>
    </source>
</evidence>
<reference evidence="3" key="1">
    <citation type="submission" date="2016-10" db="EMBL/GenBank/DDBJ databases">
        <authorList>
            <person name="Varghese N."/>
            <person name="Submissions S."/>
        </authorList>
    </citation>
    <scope>NUCLEOTIDE SEQUENCE [LARGE SCALE GENOMIC DNA]</scope>
    <source>
        <strain evidence="3">DSM 173</strain>
    </source>
</reference>
<dbReference type="InterPro" id="IPR032710">
    <property type="entry name" value="NTF2-like_dom_sf"/>
</dbReference>
<dbReference type="OrthoDB" id="5767026at2"/>
<dbReference type="Pfam" id="PF13474">
    <property type="entry name" value="SnoaL_3"/>
    <property type="match status" value="1"/>
</dbReference>
<dbReference type="SUPFAM" id="SSF54427">
    <property type="entry name" value="NTF2-like"/>
    <property type="match status" value="1"/>
</dbReference>
<keyword evidence="3" id="KW-1185">Reference proteome</keyword>
<evidence type="ECO:0000313" key="2">
    <source>
        <dbReference type="EMBL" id="SDX59646.1"/>
    </source>
</evidence>
<gene>
    <name evidence="2" type="ORF">SAMN05421644_10769</name>
</gene>
<accession>A0A1H3CZY9</accession>
<name>A0A1H3CZY9_ALLWA</name>
<feature type="domain" description="SnoaL-like" evidence="1">
    <location>
        <begin position="10"/>
        <end position="121"/>
    </location>
</feature>
<dbReference type="Gene3D" id="3.10.450.50">
    <property type="match status" value="1"/>
</dbReference>
<dbReference type="STRING" id="61595.SAMN05421644_10769"/>
<organism evidence="2 3">
    <name type="scientific">Allochromatium warmingii</name>
    <name type="common">Chromatium warmingii</name>
    <dbReference type="NCBI Taxonomy" id="61595"/>
    <lineage>
        <taxon>Bacteria</taxon>
        <taxon>Pseudomonadati</taxon>
        <taxon>Pseudomonadota</taxon>
        <taxon>Gammaproteobacteria</taxon>
        <taxon>Chromatiales</taxon>
        <taxon>Chromatiaceae</taxon>
        <taxon>Allochromatium</taxon>
    </lineage>
</organism>
<keyword evidence="2" id="KW-0413">Isomerase</keyword>
<protein>
    <submittedName>
        <fullName evidence="2">Ketosteroid isomerase homolog</fullName>
    </submittedName>
</protein>
<sequence length="138" mass="15014">MGCFATPQAAEDAFYDALEAGDLSAMMAVWADSAASCCLLPMLPLAVGAPQIERLWQTLFAHGHGFELQIAHRLWIEQDDYAVHLVEEQPLATPQPPPLYALHVFTRTDTGWRLLVHQNSPTPPPAPAWIGSGQTAVA</sequence>
<evidence type="ECO:0000259" key="1">
    <source>
        <dbReference type="Pfam" id="PF13474"/>
    </source>
</evidence>
<dbReference type="EMBL" id="FNOW01000007">
    <property type="protein sequence ID" value="SDX59646.1"/>
    <property type="molecule type" value="Genomic_DNA"/>
</dbReference>